<sequence length="74" mass="8513">MASITATIKNPRKLDRNTLDKHYDECTTSENENKCPVFRDFLRRKNHAKTDIRDHANGAAALPVFPISHEMFRG</sequence>
<dbReference type="HOGENOM" id="CLU_2690998_0_0_1"/>
<dbReference type="AlphaFoldDB" id="D6X3E1"/>
<accession>D6X3E1</accession>
<name>D6X3E1_TRICA</name>
<reference evidence="1 2" key="1">
    <citation type="journal article" date="2008" name="Nature">
        <title>The genome of the model beetle and pest Tribolium castaneum.</title>
        <authorList>
            <consortium name="Tribolium Genome Sequencing Consortium"/>
            <person name="Richards S."/>
            <person name="Gibbs R.A."/>
            <person name="Weinstock G.M."/>
            <person name="Brown S.J."/>
            <person name="Denell R."/>
            <person name="Beeman R.W."/>
            <person name="Gibbs R."/>
            <person name="Beeman R.W."/>
            <person name="Brown S.J."/>
            <person name="Bucher G."/>
            <person name="Friedrich M."/>
            <person name="Grimmelikhuijzen C.J."/>
            <person name="Klingler M."/>
            <person name="Lorenzen M."/>
            <person name="Richards S."/>
            <person name="Roth S."/>
            <person name="Schroder R."/>
            <person name="Tautz D."/>
            <person name="Zdobnov E.M."/>
            <person name="Muzny D."/>
            <person name="Gibbs R.A."/>
            <person name="Weinstock G.M."/>
            <person name="Attaway T."/>
            <person name="Bell S."/>
            <person name="Buhay C.J."/>
            <person name="Chandrabose M.N."/>
            <person name="Chavez D."/>
            <person name="Clerk-Blankenburg K.P."/>
            <person name="Cree A."/>
            <person name="Dao M."/>
            <person name="Davis C."/>
            <person name="Chacko J."/>
            <person name="Dinh H."/>
            <person name="Dugan-Rocha S."/>
            <person name="Fowler G."/>
            <person name="Garner T.T."/>
            <person name="Garnes J."/>
            <person name="Gnirke A."/>
            <person name="Hawes A."/>
            <person name="Hernandez J."/>
            <person name="Hines S."/>
            <person name="Holder M."/>
            <person name="Hume J."/>
            <person name="Jhangiani S.N."/>
            <person name="Joshi V."/>
            <person name="Khan Z.M."/>
            <person name="Jackson L."/>
            <person name="Kovar C."/>
            <person name="Kowis A."/>
            <person name="Lee S."/>
            <person name="Lewis L.R."/>
            <person name="Margolis J."/>
            <person name="Morgan M."/>
            <person name="Nazareth L.V."/>
            <person name="Nguyen N."/>
            <person name="Okwuonu G."/>
            <person name="Parker D."/>
            <person name="Richards S."/>
            <person name="Ruiz S.J."/>
            <person name="Santibanez J."/>
            <person name="Savard J."/>
            <person name="Scherer S.E."/>
            <person name="Schneider B."/>
            <person name="Sodergren E."/>
            <person name="Tautz D."/>
            <person name="Vattahil S."/>
            <person name="Villasana D."/>
            <person name="White C.S."/>
            <person name="Wright R."/>
            <person name="Park Y."/>
            <person name="Beeman R.W."/>
            <person name="Lord J."/>
            <person name="Oppert B."/>
            <person name="Lorenzen M."/>
            <person name="Brown S."/>
            <person name="Wang L."/>
            <person name="Savard J."/>
            <person name="Tautz D."/>
            <person name="Richards S."/>
            <person name="Weinstock G."/>
            <person name="Gibbs R.A."/>
            <person name="Liu Y."/>
            <person name="Worley K."/>
            <person name="Weinstock G."/>
            <person name="Elsik C.G."/>
            <person name="Reese J.T."/>
            <person name="Elhaik E."/>
            <person name="Landan G."/>
            <person name="Graur D."/>
            <person name="Arensburger P."/>
            <person name="Atkinson P."/>
            <person name="Beeman R.W."/>
            <person name="Beidler J."/>
            <person name="Brown S.J."/>
            <person name="Demuth J.P."/>
            <person name="Drury D.W."/>
            <person name="Du Y.Z."/>
            <person name="Fujiwara H."/>
            <person name="Lorenzen M."/>
            <person name="Maselli V."/>
            <person name="Osanai M."/>
            <person name="Park Y."/>
            <person name="Robertson H.M."/>
            <person name="Tu Z."/>
            <person name="Wang J.J."/>
            <person name="Wang S."/>
            <person name="Richards S."/>
            <person name="Song H."/>
            <person name="Zhang L."/>
            <person name="Sodergren E."/>
            <person name="Werner D."/>
            <person name="Stanke M."/>
            <person name="Morgenstern B."/>
            <person name="Solovyev V."/>
            <person name="Kosarev P."/>
            <person name="Brown G."/>
            <person name="Chen H.C."/>
            <person name="Ermolaeva O."/>
            <person name="Hlavina W."/>
            <person name="Kapustin Y."/>
            <person name="Kiryutin B."/>
            <person name="Kitts P."/>
            <person name="Maglott D."/>
            <person name="Pruitt K."/>
            <person name="Sapojnikov V."/>
            <person name="Souvorov A."/>
            <person name="Mackey A.J."/>
            <person name="Waterhouse R.M."/>
            <person name="Wyder S."/>
            <person name="Zdobnov E.M."/>
            <person name="Zdobnov E.M."/>
            <person name="Wyder S."/>
            <person name="Kriventseva E.V."/>
            <person name="Kadowaki T."/>
            <person name="Bork P."/>
            <person name="Aranda M."/>
            <person name="Bao R."/>
            <person name="Beermann A."/>
            <person name="Berns N."/>
            <person name="Bolognesi R."/>
            <person name="Bonneton F."/>
            <person name="Bopp D."/>
            <person name="Brown S.J."/>
            <person name="Bucher G."/>
            <person name="Butts T."/>
            <person name="Chaumot A."/>
            <person name="Denell R.E."/>
            <person name="Ferrier D.E."/>
            <person name="Friedrich M."/>
            <person name="Gordon C.M."/>
            <person name="Jindra M."/>
            <person name="Klingler M."/>
            <person name="Lan Q."/>
            <person name="Lattorff H.M."/>
            <person name="Laudet V."/>
            <person name="von Levetsow C."/>
            <person name="Liu Z."/>
            <person name="Lutz R."/>
            <person name="Lynch J.A."/>
            <person name="da Fonseca R.N."/>
            <person name="Posnien N."/>
            <person name="Reuter R."/>
            <person name="Roth S."/>
            <person name="Savard J."/>
            <person name="Schinko J.B."/>
            <person name="Schmitt C."/>
            <person name="Schoppmeier M."/>
            <person name="Schroder R."/>
            <person name="Shippy T.D."/>
            <person name="Simonnet F."/>
            <person name="Marques-Souza H."/>
            <person name="Tautz D."/>
            <person name="Tomoyasu Y."/>
            <person name="Trauner J."/>
            <person name="Van der Zee M."/>
            <person name="Vervoort M."/>
            <person name="Wittkopp N."/>
            <person name="Wimmer E.A."/>
            <person name="Yang X."/>
            <person name="Jones A.K."/>
            <person name="Sattelle D.B."/>
            <person name="Ebert P.R."/>
            <person name="Nelson D."/>
            <person name="Scott J.G."/>
            <person name="Beeman R.W."/>
            <person name="Muthukrishnan S."/>
            <person name="Kramer K.J."/>
            <person name="Arakane Y."/>
            <person name="Beeman R.W."/>
            <person name="Zhu Q."/>
            <person name="Hogenkamp D."/>
            <person name="Dixit R."/>
            <person name="Oppert B."/>
            <person name="Jiang H."/>
            <person name="Zou Z."/>
            <person name="Marshall J."/>
            <person name="Elpidina E."/>
            <person name="Vinokurov K."/>
            <person name="Oppert C."/>
            <person name="Zou Z."/>
            <person name="Evans J."/>
            <person name="Lu Z."/>
            <person name="Zhao P."/>
            <person name="Sumathipala N."/>
            <person name="Altincicek B."/>
            <person name="Vilcinskas A."/>
            <person name="Williams M."/>
            <person name="Hultmark D."/>
            <person name="Hetru C."/>
            <person name="Jiang H."/>
            <person name="Grimmelikhuijzen C.J."/>
            <person name="Hauser F."/>
            <person name="Cazzamali G."/>
            <person name="Williamson M."/>
            <person name="Park Y."/>
            <person name="Li B."/>
            <person name="Tanaka Y."/>
            <person name="Predel R."/>
            <person name="Neupert S."/>
            <person name="Schachtner J."/>
            <person name="Verleyen P."/>
            <person name="Raible F."/>
            <person name="Bork P."/>
            <person name="Friedrich M."/>
            <person name="Walden K.K."/>
            <person name="Robertson H.M."/>
            <person name="Angeli S."/>
            <person name="Foret S."/>
            <person name="Bucher G."/>
            <person name="Schuetz S."/>
            <person name="Maleszka R."/>
            <person name="Wimmer E.A."/>
            <person name="Beeman R.W."/>
            <person name="Lorenzen M."/>
            <person name="Tomoyasu Y."/>
            <person name="Miller S.C."/>
            <person name="Grossmann D."/>
            <person name="Bucher G."/>
        </authorList>
    </citation>
    <scope>NUCLEOTIDE SEQUENCE [LARGE SCALE GENOMIC DNA]</scope>
    <source>
        <strain evidence="1 2">Georgia GA2</strain>
    </source>
</reference>
<evidence type="ECO:0000313" key="1">
    <source>
        <dbReference type="EMBL" id="EFA10367.1"/>
    </source>
</evidence>
<organism evidence="1 2">
    <name type="scientific">Tribolium castaneum</name>
    <name type="common">Red flour beetle</name>
    <dbReference type="NCBI Taxonomy" id="7070"/>
    <lineage>
        <taxon>Eukaryota</taxon>
        <taxon>Metazoa</taxon>
        <taxon>Ecdysozoa</taxon>
        <taxon>Arthropoda</taxon>
        <taxon>Hexapoda</taxon>
        <taxon>Insecta</taxon>
        <taxon>Pterygota</taxon>
        <taxon>Neoptera</taxon>
        <taxon>Endopterygota</taxon>
        <taxon>Coleoptera</taxon>
        <taxon>Polyphaga</taxon>
        <taxon>Cucujiformia</taxon>
        <taxon>Tenebrionidae</taxon>
        <taxon>Tenebrionidae incertae sedis</taxon>
        <taxon>Tribolium</taxon>
    </lineage>
</organism>
<proteinExistence type="predicted"/>
<dbReference type="EMBL" id="KQ971372">
    <property type="protein sequence ID" value="EFA10367.1"/>
    <property type="molecule type" value="Genomic_DNA"/>
</dbReference>
<dbReference type="InParanoid" id="D6X3E1"/>
<reference evidence="1 2" key="2">
    <citation type="journal article" date="2010" name="Nucleic Acids Res.">
        <title>BeetleBase in 2010: revisions to provide comprehensive genomic information for Tribolium castaneum.</title>
        <authorList>
            <person name="Kim H.S."/>
            <person name="Murphy T."/>
            <person name="Xia J."/>
            <person name="Caragea D."/>
            <person name="Park Y."/>
            <person name="Beeman R.W."/>
            <person name="Lorenzen M.D."/>
            <person name="Butcher S."/>
            <person name="Manak J.R."/>
            <person name="Brown S.J."/>
        </authorList>
    </citation>
    <scope>GENOME REANNOTATION</scope>
    <source>
        <strain evidence="1 2">Georgia GA2</strain>
    </source>
</reference>
<evidence type="ECO:0000313" key="2">
    <source>
        <dbReference type="Proteomes" id="UP000007266"/>
    </source>
</evidence>
<keyword evidence="2" id="KW-1185">Reference proteome</keyword>
<gene>
    <name evidence="1" type="primary">GLEAN_12594</name>
    <name evidence="1" type="ORF">TcasGA2_TC012594</name>
</gene>
<protein>
    <submittedName>
        <fullName evidence="1">Uncharacterized protein</fullName>
    </submittedName>
</protein>
<dbReference type="Proteomes" id="UP000007266">
    <property type="component" value="Linkage group 9"/>
</dbReference>